<accession>A0AAX2CNU7</accession>
<reference evidence="1 2" key="1">
    <citation type="submission" date="2016-08" db="EMBL/GenBank/DDBJ databases">
        <authorList>
            <person name="Loux V."/>
            <person name="Rue O."/>
        </authorList>
    </citation>
    <scope>NUCLEOTIDE SEQUENCE [LARGE SCALE GENOMIC DNA]</scope>
    <source>
        <strain evidence="1 2">AFSSA_08CEB44bac</strain>
    </source>
</reference>
<organism evidence="1 2">
    <name type="scientific">Bacillus cytotoxicus</name>
    <dbReference type="NCBI Taxonomy" id="580165"/>
    <lineage>
        <taxon>Bacteria</taxon>
        <taxon>Bacillati</taxon>
        <taxon>Bacillota</taxon>
        <taxon>Bacilli</taxon>
        <taxon>Bacillales</taxon>
        <taxon>Bacillaceae</taxon>
        <taxon>Bacillus</taxon>
        <taxon>Bacillus cereus group</taxon>
    </lineage>
</organism>
<sequence>MEEFEMKIALAAIPVPVFIKTPFELGDWVAFECEDYTTFARVKCLDIDSKTGRIKVYGVWGNTNVMNAGDKGWQYADQCRLATEDEQYWEERRRVFASKNRRNNEFHSGDYVSDDVNASVVLHQDKETGKVSIMIINSGKRYEVDPDELEILFFNEDRAG</sequence>
<proteinExistence type="predicted"/>
<name>A0AAX2CNU7_9BACI</name>
<evidence type="ECO:0000313" key="1">
    <source>
        <dbReference type="EMBL" id="SCM07985.1"/>
    </source>
</evidence>
<gene>
    <name evidence="1" type="ORF">BCB44BAC_04508</name>
</gene>
<dbReference type="EMBL" id="FMIK01000065">
    <property type="protein sequence ID" value="SCM07985.1"/>
    <property type="molecule type" value="Genomic_DNA"/>
</dbReference>
<dbReference type="AlphaFoldDB" id="A0AAX2CNU7"/>
<protein>
    <submittedName>
        <fullName evidence="1">Uncharacterized protein</fullName>
    </submittedName>
</protein>
<evidence type="ECO:0000313" key="2">
    <source>
        <dbReference type="Proteomes" id="UP000242164"/>
    </source>
</evidence>
<dbReference type="Proteomes" id="UP000242164">
    <property type="component" value="Unassembled WGS sequence"/>
</dbReference>
<comment type="caution">
    <text evidence="1">The sequence shown here is derived from an EMBL/GenBank/DDBJ whole genome shotgun (WGS) entry which is preliminary data.</text>
</comment>